<reference evidence="2" key="1">
    <citation type="journal article" date="2023" name="Front. Plant Sci.">
        <title>Chromosomal-level genome assembly of Melastoma candidum provides insights into trichome evolution.</title>
        <authorList>
            <person name="Zhong Y."/>
            <person name="Wu W."/>
            <person name="Sun C."/>
            <person name="Zou P."/>
            <person name="Liu Y."/>
            <person name="Dai S."/>
            <person name="Zhou R."/>
        </authorList>
    </citation>
    <scope>NUCLEOTIDE SEQUENCE [LARGE SCALE GENOMIC DNA]</scope>
</reference>
<accession>A0ACB9M7Y8</accession>
<dbReference type="EMBL" id="CM042889">
    <property type="protein sequence ID" value="KAI4320153.1"/>
    <property type="molecule type" value="Genomic_DNA"/>
</dbReference>
<dbReference type="Proteomes" id="UP001057402">
    <property type="component" value="Chromosome 10"/>
</dbReference>
<name>A0ACB9M7Y8_9MYRT</name>
<evidence type="ECO:0000313" key="2">
    <source>
        <dbReference type="Proteomes" id="UP001057402"/>
    </source>
</evidence>
<sequence length="161" mass="18230">MPISAQMLVLKFLKLARGPPNISACSDLFFGNCRAIHSGNSVPRLTRFSLHVPKHVEVEFEDGSTFRLSAEFLRVNSPAADGKLRSIAGEKVIFGRRHVGIMKVEPIGNYGMRIVFDDLHRTGIYTWDYLHRLGTNKFSLMRSYISTLKKHGLSRDPSKRK</sequence>
<proteinExistence type="predicted"/>
<protein>
    <submittedName>
        <fullName evidence="1">Uncharacterized protein</fullName>
    </submittedName>
</protein>
<gene>
    <name evidence="1" type="ORF">MLD38_033660</name>
</gene>
<comment type="caution">
    <text evidence="1">The sequence shown here is derived from an EMBL/GenBank/DDBJ whole genome shotgun (WGS) entry which is preliminary data.</text>
</comment>
<evidence type="ECO:0000313" key="1">
    <source>
        <dbReference type="EMBL" id="KAI4320153.1"/>
    </source>
</evidence>
<organism evidence="1 2">
    <name type="scientific">Melastoma candidum</name>
    <dbReference type="NCBI Taxonomy" id="119954"/>
    <lineage>
        <taxon>Eukaryota</taxon>
        <taxon>Viridiplantae</taxon>
        <taxon>Streptophyta</taxon>
        <taxon>Embryophyta</taxon>
        <taxon>Tracheophyta</taxon>
        <taxon>Spermatophyta</taxon>
        <taxon>Magnoliopsida</taxon>
        <taxon>eudicotyledons</taxon>
        <taxon>Gunneridae</taxon>
        <taxon>Pentapetalae</taxon>
        <taxon>rosids</taxon>
        <taxon>malvids</taxon>
        <taxon>Myrtales</taxon>
        <taxon>Melastomataceae</taxon>
        <taxon>Melastomatoideae</taxon>
        <taxon>Melastomateae</taxon>
        <taxon>Melastoma</taxon>
    </lineage>
</organism>
<keyword evidence="2" id="KW-1185">Reference proteome</keyword>